<dbReference type="SUPFAM" id="SSF53850">
    <property type="entry name" value="Periplasmic binding protein-like II"/>
    <property type="match status" value="1"/>
</dbReference>
<evidence type="ECO:0000256" key="4">
    <source>
        <dbReference type="ARBA" id="ARBA00023163"/>
    </source>
</evidence>
<dbReference type="InterPro" id="IPR036390">
    <property type="entry name" value="WH_DNA-bd_sf"/>
</dbReference>
<comment type="similarity">
    <text evidence="1">Belongs to the LysR transcriptional regulatory family.</text>
</comment>
<evidence type="ECO:0000259" key="5">
    <source>
        <dbReference type="PROSITE" id="PS50931"/>
    </source>
</evidence>
<dbReference type="Gene3D" id="1.10.10.10">
    <property type="entry name" value="Winged helix-like DNA-binding domain superfamily/Winged helix DNA-binding domain"/>
    <property type="match status" value="1"/>
</dbReference>
<gene>
    <name evidence="6" type="ORF">D2V04_13825</name>
</gene>
<dbReference type="PROSITE" id="PS50931">
    <property type="entry name" value="HTH_LYSR"/>
    <property type="match status" value="1"/>
</dbReference>
<dbReference type="InterPro" id="IPR005119">
    <property type="entry name" value="LysR_subst-bd"/>
</dbReference>
<keyword evidence="4" id="KW-0804">Transcription</keyword>
<evidence type="ECO:0000313" key="7">
    <source>
        <dbReference type="Proteomes" id="UP000285092"/>
    </source>
</evidence>
<proteinExistence type="inferred from homology"/>
<evidence type="ECO:0000256" key="2">
    <source>
        <dbReference type="ARBA" id="ARBA00023015"/>
    </source>
</evidence>
<evidence type="ECO:0000256" key="3">
    <source>
        <dbReference type="ARBA" id="ARBA00023125"/>
    </source>
</evidence>
<dbReference type="EMBL" id="QXFK01000019">
    <property type="protein sequence ID" value="RIV75394.1"/>
    <property type="molecule type" value="Genomic_DNA"/>
</dbReference>
<accession>A0A418NDR6</accession>
<keyword evidence="3" id="KW-0238">DNA-binding</keyword>
<protein>
    <submittedName>
        <fullName evidence="6">LysR family transcriptional regulator</fullName>
    </submittedName>
</protein>
<dbReference type="GO" id="GO:0043565">
    <property type="term" value="F:sequence-specific DNA binding"/>
    <property type="evidence" value="ECO:0007669"/>
    <property type="project" value="TreeGrafter"/>
</dbReference>
<feature type="domain" description="HTH lysR-type" evidence="5">
    <location>
        <begin position="1"/>
        <end position="59"/>
    </location>
</feature>
<dbReference type="Pfam" id="PF03466">
    <property type="entry name" value="LysR_substrate"/>
    <property type="match status" value="1"/>
</dbReference>
<organism evidence="6 7">
    <name type="scientific">Pelagerythrobacter aerophilus</name>
    <dbReference type="NCBI Taxonomy" id="2306995"/>
    <lineage>
        <taxon>Bacteria</taxon>
        <taxon>Pseudomonadati</taxon>
        <taxon>Pseudomonadota</taxon>
        <taxon>Alphaproteobacteria</taxon>
        <taxon>Sphingomonadales</taxon>
        <taxon>Erythrobacteraceae</taxon>
        <taxon>Pelagerythrobacter</taxon>
    </lineage>
</organism>
<dbReference type="Pfam" id="PF00126">
    <property type="entry name" value="HTH_1"/>
    <property type="match status" value="1"/>
</dbReference>
<dbReference type="Gene3D" id="3.40.190.10">
    <property type="entry name" value="Periplasmic binding protein-like II"/>
    <property type="match status" value="2"/>
</dbReference>
<dbReference type="AlphaFoldDB" id="A0A418NDR6"/>
<dbReference type="Proteomes" id="UP000285092">
    <property type="component" value="Unassembled WGS sequence"/>
</dbReference>
<dbReference type="GO" id="GO:0003700">
    <property type="term" value="F:DNA-binding transcription factor activity"/>
    <property type="evidence" value="ECO:0007669"/>
    <property type="project" value="InterPro"/>
</dbReference>
<dbReference type="SUPFAM" id="SSF46785">
    <property type="entry name" value="Winged helix' DNA-binding domain"/>
    <property type="match status" value="1"/>
</dbReference>
<dbReference type="RefSeq" id="WP_119514320.1">
    <property type="nucleotide sequence ID" value="NZ_QXFK01000019.1"/>
</dbReference>
<name>A0A418NDR6_9SPHN</name>
<evidence type="ECO:0000313" key="6">
    <source>
        <dbReference type="EMBL" id="RIV75394.1"/>
    </source>
</evidence>
<dbReference type="InterPro" id="IPR058163">
    <property type="entry name" value="LysR-type_TF_proteobact-type"/>
</dbReference>
<comment type="caution">
    <text evidence="6">The sequence shown here is derived from an EMBL/GenBank/DDBJ whole genome shotgun (WGS) entry which is preliminary data.</text>
</comment>
<dbReference type="PANTHER" id="PTHR30537">
    <property type="entry name" value="HTH-TYPE TRANSCRIPTIONAL REGULATOR"/>
    <property type="match status" value="1"/>
</dbReference>
<keyword evidence="2" id="KW-0805">Transcription regulation</keyword>
<keyword evidence="7" id="KW-1185">Reference proteome</keyword>
<evidence type="ECO:0000256" key="1">
    <source>
        <dbReference type="ARBA" id="ARBA00009437"/>
    </source>
</evidence>
<dbReference type="InterPro" id="IPR036388">
    <property type="entry name" value="WH-like_DNA-bd_sf"/>
</dbReference>
<dbReference type="GO" id="GO:0006351">
    <property type="term" value="P:DNA-templated transcription"/>
    <property type="evidence" value="ECO:0007669"/>
    <property type="project" value="TreeGrafter"/>
</dbReference>
<dbReference type="InterPro" id="IPR000847">
    <property type="entry name" value="LysR_HTH_N"/>
</dbReference>
<dbReference type="PANTHER" id="PTHR30537:SF79">
    <property type="entry name" value="TRANSCRIPTIONAL REGULATOR-RELATED"/>
    <property type="match status" value="1"/>
</dbReference>
<sequence>MPPTGSLEAFIAAARAGSLRKVSEDLNLSVSALSRRVQKLELHAGRALFSRGGNEYRLNDEGRRLFAEIERPLDEIASAFERRASPGRKGLIVGVPTSFATAWLIPRLDHFRKGNPDIDLRLDTSGSPIEKLGESLDMIIFFAEDGAERVAFEKLRPQGAFLVAREGIVDPLDGLKAALRSTPLLVHRHLPHILETWVAELKLPQDVEPTIDSFDDGPLLIAAAQSGLGMALVLEDMVNFYGNAAGLVRPFGEYVRTPFSYAIAAKPASGSVHAVDRFYSWIIEETRKESQARLP</sequence>
<reference evidence="6 7" key="1">
    <citation type="submission" date="2018-08" db="EMBL/GenBank/DDBJ databases">
        <title>Altererythrobacter sp.Ery1 and Ery12, the genome sequencing of novel strains in genus Alterythrobacter.</title>
        <authorList>
            <person name="Cheng H."/>
            <person name="Wu Y.-H."/>
            <person name="Fang C."/>
            <person name="Xu X.-W."/>
        </authorList>
    </citation>
    <scope>NUCLEOTIDE SEQUENCE [LARGE SCALE GENOMIC DNA]</scope>
    <source>
        <strain evidence="6 7">Ery1</strain>
    </source>
</reference>